<dbReference type="InterPro" id="IPR050882">
    <property type="entry name" value="Prepilin_peptidase/N-MTase"/>
</dbReference>
<feature type="domain" description="Prepilin type IV endopeptidase peptidase" evidence="3">
    <location>
        <begin position="55"/>
        <end position="156"/>
    </location>
</feature>
<feature type="transmembrane region" description="Helical" evidence="2">
    <location>
        <begin position="43"/>
        <end position="64"/>
    </location>
</feature>
<keyword evidence="5" id="KW-1185">Reference proteome</keyword>
<keyword evidence="2" id="KW-0812">Transmembrane</keyword>
<dbReference type="Pfam" id="PF01478">
    <property type="entry name" value="Peptidase_A24"/>
    <property type="match status" value="1"/>
</dbReference>
<keyword evidence="2" id="KW-0472">Membrane</keyword>
<feature type="transmembrane region" description="Helical" evidence="2">
    <location>
        <begin position="98"/>
        <end position="122"/>
    </location>
</feature>
<organism evidence="4 5">
    <name type="scientific">Rhodococcus ruber</name>
    <dbReference type="NCBI Taxonomy" id="1830"/>
    <lineage>
        <taxon>Bacteria</taxon>
        <taxon>Bacillati</taxon>
        <taxon>Actinomycetota</taxon>
        <taxon>Actinomycetes</taxon>
        <taxon>Mycobacteriales</taxon>
        <taxon>Nocardiaceae</taxon>
        <taxon>Rhodococcus</taxon>
    </lineage>
</organism>
<reference evidence="4" key="1">
    <citation type="submission" date="2022-12" db="EMBL/GenBank/DDBJ databases">
        <authorList>
            <person name="Krivoruchko A.V."/>
            <person name="Elkin A."/>
        </authorList>
    </citation>
    <scope>NUCLEOTIDE SEQUENCE</scope>
    <source>
        <strain evidence="4">IEGM 1391</strain>
    </source>
</reference>
<evidence type="ECO:0000313" key="5">
    <source>
        <dbReference type="Proteomes" id="UP001081071"/>
    </source>
</evidence>
<comment type="caution">
    <text evidence="4">The sequence shown here is derived from an EMBL/GenBank/DDBJ whole genome shotgun (WGS) entry which is preliminary data.</text>
</comment>
<proteinExistence type="inferred from homology"/>
<comment type="similarity">
    <text evidence="1">Belongs to the peptidase A24 family.</text>
</comment>
<sequence length="190" mass="19732">MFSLCAACVVGAVVGVTMRFGLVRWDPRYLPLLSAVGTGWVWWRFGGTTHVGPLWLLTWWFAALSAVDLRRRRLPNELTIPGAIVVTTLLVSAGSARALLGGALLFAIYLVVHLLAPSAFGAGDVKLAWSVGSIAALGGGEGWVIAALSAPLATAVVGSIVTAFGHRRARIAHGPSMCAATLLASAACLT</sequence>
<name>A0ABT4MBG9_9NOCA</name>
<dbReference type="EMBL" id="JAPWIJ010000003">
    <property type="protein sequence ID" value="MCZ4518317.1"/>
    <property type="molecule type" value="Genomic_DNA"/>
</dbReference>
<dbReference type="Gene3D" id="1.20.120.1220">
    <property type="match status" value="1"/>
</dbReference>
<dbReference type="PANTHER" id="PTHR30487">
    <property type="entry name" value="TYPE 4 PREPILIN-LIKE PROTEINS LEADER PEPTIDE-PROCESSING ENZYME"/>
    <property type="match status" value="1"/>
</dbReference>
<dbReference type="InterPro" id="IPR000045">
    <property type="entry name" value="Prepilin_IV_endopep_pep"/>
</dbReference>
<evidence type="ECO:0000256" key="2">
    <source>
        <dbReference type="SAM" id="Phobius"/>
    </source>
</evidence>
<keyword evidence="2" id="KW-1133">Transmembrane helix</keyword>
<evidence type="ECO:0000256" key="1">
    <source>
        <dbReference type="ARBA" id="ARBA00005801"/>
    </source>
</evidence>
<accession>A0ABT4MBG9</accession>
<dbReference type="PANTHER" id="PTHR30487:SF0">
    <property type="entry name" value="PREPILIN LEADER PEPTIDASE_N-METHYLTRANSFERASE-RELATED"/>
    <property type="match status" value="1"/>
</dbReference>
<dbReference type="Proteomes" id="UP001081071">
    <property type="component" value="Unassembled WGS sequence"/>
</dbReference>
<evidence type="ECO:0000313" key="4">
    <source>
        <dbReference type="EMBL" id="MCZ4518317.1"/>
    </source>
</evidence>
<feature type="transmembrane region" description="Helical" evidence="2">
    <location>
        <begin position="142"/>
        <end position="164"/>
    </location>
</feature>
<protein>
    <submittedName>
        <fullName evidence="4">A24 family peptidase</fullName>
    </submittedName>
</protein>
<evidence type="ECO:0000259" key="3">
    <source>
        <dbReference type="Pfam" id="PF01478"/>
    </source>
</evidence>
<gene>
    <name evidence="4" type="ORF">O4220_07280</name>
</gene>
<dbReference type="RefSeq" id="WP_269603017.1">
    <property type="nucleotide sequence ID" value="NZ_JAPWIJ010000003.1"/>
</dbReference>